<dbReference type="Proteomes" id="UP000596661">
    <property type="component" value="Chromosome 7"/>
</dbReference>
<accession>A0A803Q706</accession>
<evidence type="ECO:0000313" key="3">
    <source>
        <dbReference type="Proteomes" id="UP000596661"/>
    </source>
</evidence>
<protein>
    <recommendedName>
        <fullName evidence="1">Reverse transcriptase Ty1/copia-type domain-containing protein</fullName>
    </recommendedName>
</protein>
<proteinExistence type="predicted"/>
<dbReference type="InterPro" id="IPR013103">
    <property type="entry name" value="RVT_2"/>
</dbReference>
<dbReference type="PANTHER" id="PTHR11439:SF467">
    <property type="entry name" value="INTEGRASE CATALYTIC DOMAIN-CONTAINING PROTEIN"/>
    <property type="match status" value="1"/>
</dbReference>
<dbReference type="Pfam" id="PF07727">
    <property type="entry name" value="RVT_2"/>
    <property type="match status" value="1"/>
</dbReference>
<evidence type="ECO:0000259" key="1">
    <source>
        <dbReference type="Pfam" id="PF07727"/>
    </source>
</evidence>
<dbReference type="AlphaFoldDB" id="A0A803Q706"/>
<dbReference type="CDD" id="cd09272">
    <property type="entry name" value="RNase_HI_RT_Ty1"/>
    <property type="match status" value="1"/>
</dbReference>
<reference evidence="2" key="2">
    <citation type="submission" date="2021-03" db="UniProtKB">
        <authorList>
            <consortium name="EnsemblPlants"/>
        </authorList>
    </citation>
    <scope>IDENTIFICATION</scope>
</reference>
<organism evidence="2 3">
    <name type="scientific">Cannabis sativa</name>
    <name type="common">Hemp</name>
    <name type="synonym">Marijuana</name>
    <dbReference type="NCBI Taxonomy" id="3483"/>
    <lineage>
        <taxon>Eukaryota</taxon>
        <taxon>Viridiplantae</taxon>
        <taxon>Streptophyta</taxon>
        <taxon>Embryophyta</taxon>
        <taxon>Tracheophyta</taxon>
        <taxon>Spermatophyta</taxon>
        <taxon>Magnoliopsida</taxon>
        <taxon>eudicotyledons</taxon>
        <taxon>Gunneridae</taxon>
        <taxon>Pentapetalae</taxon>
        <taxon>rosids</taxon>
        <taxon>fabids</taxon>
        <taxon>Rosales</taxon>
        <taxon>Cannabaceae</taxon>
        <taxon>Cannabis</taxon>
    </lineage>
</organism>
<name>A0A803Q706_CANSA</name>
<dbReference type="PANTHER" id="PTHR11439">
    <property type="entry name" value="GAG-POL-RELATED RETROTRANSPOSON"/>
    <property type="match status" value="1"/>
</dbReference>
<dbReference type="EMBL" id="UZAU01000650">
    <property type="status" value="NOT_ANNOTATED_CDS"/>
    <property type="molecule type" value="Genomic_DNA"/>
</dbReference>
<sequence>MDTEFYALLKNKTWILVPRRPGMSVIDNRWVYRVKLNKDGTVQRLKACLVTKGFQQQLGVDFYETFSPVVKSSTIRVILHLSASNQWDIQEVDIDNAFLNCTLSKTVYMEQPASYVNTSHPHYVCKLQKALYGLRQAPRAWFDRLQQVLSSIGFCSSVSDPSLFFYKQGDAELYLLVYVDDILLIGNNNLTVRGIIAKLQQFFLLKTLGCVNYFLSFKITRGAYGIHLSLSKYTIDLLNKTHMLHSKPSPTPISQSDKLSLNDSKVFDHPSFFRSVMGGLQYLTLSHPDIAFTVNKLSQFMHSPTQHHWNVCKRLLRYLKGTIGQGILFKPSKEWNVECFSDADWAGSIDDRKSTTGYCVYIGGNLITWCSKKQKAVAKSSTEAEYRALSQTATEIAWLYSLFTELGIKHKLLTVIWCDNAGANQLSSNPMFHSSTKHIEVDVHYVRDLIKQGIVEVRHIPTSEQTAHIFTKPLSISQFSYLKDKLAIVDQASQA</sequence>
<feature type="domain" description="Reverse transcriptase Ty1/copia-type" evidence="1">
    <location>
        <begin position="11"/>
        <end position="254"/>
    </location>
</feature>
<evidence type="ECO:0000313" key="2">
    <source>
        <dbReference type="EnsemblPlants" id="cds.evm.model.07.916"/>
    </source>
</evidence>
<dbReference type="Gramene" id="evm.model.07.916">
    <property type="protein sequence ID" value="cds.evm.model.07.916"/>
    <property type="gene ID" value="evm.TU.07.916"/>
</dbReference>
<keyword evidence="3" id="KW-1185">Reference proteome</keyword>
<dbReference type="InterPro" id="IPR043502">
    <property type="entry name" value="DNA/RNA_pol_sf"/>
</dbReference>
<dbReference type="EnsemblPlants" id="evm.model.07.916">
    <property type="protein sequence ID" value="cds.evm.model.07.916"/>
    <property type="gene ID" value="evm.TU.07.916"/>
</dbReference>
<dbReference type="SUPFAM" id="SSF56672">
    <property type="entry name" value="DNA/RNA polymerases"/>
    <property type="match status" value="1"/>
</dbReference>
<reference evidence="2" key="1">
    <citation type="submission" date="2018-11" db="EMBL/GenBank/DDBJ databases">
        <authorList>
            <person name="Grassa J C."/>
        </authorList>
    </citation>
    <scope>NUCLEOTIDE SEQUENCE [LARGE SCALE GENOMIC DNA]</scope>
</reference>